<feature type="compositionally biased region" description="Low complexity" evidence="1">
    <location>
        <begin position="155"/>
        <end position="168"/>
    </location>
</feature>
<dbReference type="EMBL" id="VDMD01000002">
    <property type="protein sequence ID" value="TRM67955.1"/>
    <property type="molecule type" value="Genomic_DNA"/>
</dbReference>
<gene>
    <name evidence="2" type="ORF">BD626DRAFT_480311</name>
</gene>
<accession>A0A550CT51</accession>
<evidence type="ECO:0000313" key="3">
    <source>
        <dbReference type="Proteomes" id="UP000320762"/>
    </source>
</evidence>
<evidence type="ECO:0000256" key="1">
    <source>
        <dbReference type="SAM" id="MobiDB-lite"/>
    </source>
</evidence>
<feature type="region of interest" description="Disordered" evidence="1">
    <location>
        <begin position="149"/>
        <end position="186"/>
    </location>
</feature>
<dbReference type="OrthoDB" id="4121058at2759"/>
<proteinExistence type="predicted"/>
<organism evidence="2 3">
    <name type="scientific">Schizophyllum amplum</name>
    <dbReference type="NCBI Taxonomy" id="97359"/>
    <lineage>
        <taxon>Eukaryota</taxon>
        <taxon>Fungi</taxon>
        <taxon>Dikarya</taxon>
        <taxon>Basidiomycota</taxon>
        <taxon>Agaricomycotina</taxon>
        <taxon>Agaricomycetes</taxon>
        <taxon>Agaricomycetidae</taxon>
        <taxon>Agaricales</taxon>
        <taxon>Schizophyllaceae</taxon>
        <taxon>Schizophyllum</taxon>
    </lineage>
</organism>
<sequence length="186" mass="20468">MGAYLITADGFADLCNYGEEEDMQLEVRTSSTGAHLWGKFNFGSLEGVLRSTGKTPTVAGKQIPLTWRGENTGDERQMWIGERQIGWIKFLSGGKVKGHLDGFMAEGDFTGHLFESDVRVKEVAAWKNEWRGLNQAAYNAASVSRWGKWVETPRADGPSASDTSAAGDSGEDDESDNEEMYEDDSE</sequence>
<keyword evidence="3" id="KW-1185">Reference proteome</keyword>
<dbReference type="AlphaFoldDB" id="A0A550CT51"/>
<dbReference type="Proteomes" id="UP000320762">
    <property type="component" value="Unassembled WGS sequence"/>
</dbReference>
<protein>
    <submittedName>
        <fullName evidence="2">Uncharacterized protein</fullName>
    </submittedName>
</protein>
<feature type="compositionally biased region" description="Acidic residues" evidence="1">
    <location>
        <begin position="169"/>
        <end position="186"/>
    </location>
</feature>
<evidence type="ECO:0000313" key="2">
    <source>
        <dbReference type="EMBL" id="TRM67955.1"/>
    </source>
</evidence>
<name>A0A550CT51_9AGAR</name>
<reference evidence="2 3" key="1">
    <citation type="journal article" date="2019" name="New Phytol.">
        <title>Comparative genomics reveals unique wood-decay strategies and fruiting body development in the Schizophyllaceae.</title>
        <authorList>
            <person name="Almasi E."/>
            <person name="Sahu N."/>
            <person name="Krizsan K."/>
            <person name="Balint B."/>
            <person name="Kovacs G.M."/>
            <person name="Kiss B."/>
            <person name="Cseklye J."/>
            <person name="Drula E."/>
            <person name="Henrissat B."/>
            <person name="Nagy I."/>
            <person name="Chovatia M."/>
            <person name="Adam C."/>
            <person name="LaButti K."/>
            <person name="Lipzen A."/>
            <person name="Riley R."/>
            <person name="Grigoriev I.V."/>
            <person name="Nagy L.G."/>
        </authorList>
    </citation>
    <scope>NUCLEOTIDE SEQUENCE [LARGE SCALE GENOMIC DNA]</scope>
    <source>
        <strain evidence="2 3">NL-1724</strain>
    </source>
</reference>
<comment type="caution">
    <text evidence="2">The sequence shown here is derived from an EMBL/GenBank/DDBJ whole genome shotgun (WGS) entry which is preliminary data.</text>
</comment>